<comment type="similarity">
    <text evidence="6">Belongs to the major facilitator superfamily. Phosphate:H(+) symporter (TC 2.A.1.9) family.</text>
</comment>
<feature type="transmembrane region" description="Helical" evidence="7">
    <location>
        <begin position="251"/>
        <end position="272"/>
    </location>
</feature>
<evidence type="ECO:0000256" key="3">
    <source>
        <dbReference type="ARBA" id="ARBA00022692"/>
    </source>
</evidence>
<name>A0ABD1RIQ7_9LAMI</name>
<dbReference type="PANTHER" id="PTHR11654">
    <property type="entry name" value="OLIGOPEPTIDE TRANSPORTER-RELATED"/>
    <property type="match status" value="1"/>
</dbReference>
<dbReference type="GO" id="GO:0016020">
    <property type="term" value="C:membrane"/>
    <property type="evidence" value="ECO:0007669"/>
    <property type="project" value="UniProtKB-SubCell"/>
</dbReference>
<dbReference type="Gene3D" id="1.20.1250.20">
    <property type="entry name" value="MFS general substrate transporter like domains"/>
    <property type="match status" value="1"/>
</dbReference>
<dbReference type="AlphaFoldDB" id="A0ABD1RIQ7"/>
<proteinExistence type="inferred from homology"/>
<accession>A0ABD1RIQ7</accession>
<feature type="transmembrane region" description="Helical" evidence="7">
    <location>
        <begin position="227"/>
        <end position="244"/>
    </location>
</feature>
<organism evidence="8 9">
    <name type="scientific">Forsythia ovata</name>
    <dbReference type="NCBI Taxonomy" id="205694"/>
    <lineage>
        <taxon>Eukaryota</taxon>
        <taxon>Viridiplantae</taxon>
        <taxon>Streptophyta</taxon>
        <taxon>Embryophyta</taxon>
        <taxon>Tracheophyta</taxon>
        <taxon>Spermatophyta</taxon>
        <taxon>Magnoliopsida</taxon>
        <taxon>eudicotyledons</taxon>
        <taxon>Gunneridae</taxon>
        <taxon>Pentapetalae</taxon>
        <taxon>asterids</taxon>
        <taxon>lamiids</taxon>
        <taxon>Lamiales</taxon>
        <taxon>Oleaceae</taxon>
        <taxon>Forsythieae</taxon>
        <taxon>Forsythia</taxon>
    </lineage>
</organism>
<reference evidence="9" key="1">
    <citation type="submission" date="2024-07" db="EMBL/GenBank/DDBJ databases">
        <title>Two chromosome-level genome assemblies of Korean endemic species Abeliophyllum distichum and Forsythia ovata (Oleaceae).</title>
        <authorList>
            <person name="Jang H."/>
        </authorList>
    </citation>
    <scope>NUCLEOTIDE SEQUENCE [LARGE SCALE GENOMIC DNA]</scope>
</reference>
<evidence type="ECO:0000256" key="4">
    <source>
        <dbReference type="ARBA" id="ARBA00022989"/>
    </source>
</evidence>
<evidence type="ECO:0000256" key="2">
    <source>
        <dbReference type="ARBA" id="ARBA00005982"/>
    </source>
</evidence>
<keyword evidence="3 7" id="KW-0812">Transmembrane</keyword>
<feature type="transmembrane region" description="Helical" evidence="7">
    <location>
        <begin position="284"/>
        <end position="304"/>
    </location>
</feature>
<feature type="transmembrane region" description="Helical" evidence="7">
    <location>
        <begin position="641"/>
        <end position="665"/>
    </location>
</feature>
<feature type="transmembrane region" description="Helical" evidence="7">
    <location>
        <begin position="485"/>
        <end position="506"/>
    </location>
</feature>
<feature type="transmembrane region" description="Helical" evidence="7">
    <location>
        <begin position="182"/>
        <end position="207"/>
    </location>
</feature>
<evidence type="ECO:0000256" key="1">
    <source>
        <dbReference type="ARBA" id="ARBA00004141"/>
    </source>
</evidence>
<keyword evidence="4 7" id="KW-1133">Transmembrane helix</keyword>
<gene>
    <name evidence="8" type="ORF">Fot_41223</name>
</gene>
<dbReference type="CDD" id="cd17419">
    <property type="entry name" value="MFS_NPF7"/>
    <property type="match status" value="1"/>
</dbReference>
<keyword evidence="5 7" id="KW-0472">Membrane</keyword>
<dbReference type="Proteomes" id="UP001604277">
    <property type="component" value="Unassembled WGS sequence"/>
</dbReference>
<comment type="caution">
    <text evidence="8">The sequence shown here is derived from an EMBL/GenBank/DDBJ whole genome shotgun (WGS) entry which is preliminary data.</text>
</comment>
<protein>
    <submittedName>
        <fullName evidence="8">Protein NRT1/PTR FAMILY 7.1</fullName>
    </submittedName>
</protein>
<sequence length="733" mass="81041">MSHSIHKPSVPFKTIHFRQKLVEGLFIFIVSTTNSSSPLTPNIIDLINKYNAGSILLGLLEKITDSLSFTHQAAINNGSITAVEDGLALPFCESMIQFNDDFYWPQYFSGESIDFPANAASCYSRYTIFTFTKIRHYSGAPCSITNQIPKKGHVNTNVVNDNEEQQTNACLKRNSTGGWTSAYLLLANQGLATLAFFGVGVNLVLFLTRVLSQDNASAANNVSKWTGTVYLCSLLGAFLSDSYWGRYLTCAIFQVIFILGLMLLSLTSWIFLIKPDGCGDGKQICVPLTAFGSAAFYLAIYLVAFGYGGHQPTIATFGSDQFDESNPKQKISKDVFFCYFYFALNTGSLFSNTILVYYEDTGKWTIGFWVATGSATLALVLFLLGSPSYRYIKPCGNPVPRFAQVFVAAAKKWNATLSDGQQFYEVEGLESAIKGSRKILHTDEFQCLDKAAIVDPEEARSGLVNPWRLCTVTQVEEAKCILRMLPIWLCTIIYSVIFTQMASLFVEQGNAMNAKIGKFHLPAASMSAFDICSVLICTGIYRQILVPLFGRLSKNPKGLTELQRMGIGLIIGMLAMVAAGVTEIERRKRVISHKDSSSLSIFWQIPQYILVGASEVMMYVGQLEFFNGQAPDGIKSFGSSLCMASISLGNFVSSLLVNVVMGITAKGNNPGWIPNNLNAGHMERFYFLIAALTAVDFVIYILCAKWYKCINLEIETTNFNDRSEQDEQILDRV</sequence>
<dbReference type="EMBL" id="JBFOLJ010000012">
    <property type="protein sequence ID" value="KAL2487931.1"/>
    <property type="molecule type" value="Genomic_DNA"/>
</dbReference>
<evidence type="ECO:0000313" key="9">
    <source>
        <dbReference type="Proteomes" id="UP001604277"/>
    </source>
</evidence>
<dbReference type="InterPro" id="IPR000109">
    <property type="entry name" value="POT_fam"/>
</dbReference>
<evidence type="ECO:0000313" key="8">
    <source>
        <dbReference type="EMBL" id="KAL2487931.1"/>
    </source>
</evidence>
<feature type="transmembrane region" description="Helical" evidence="7">
    <location>
        <begin position="364"/>
        <end position="384"/>
    </location>
</feature>
<comment type="subcellular location">
    <subcellularLocation>
        <location evidence="1">Membrane</location>
        <topology evidence="1">Multi-pass membrane protein</topology>
    </subcellularLocation>
</comment>
<dbReference type="InterPro" id="IPR036259">
    <property type="entry name" value="MFS_trans_sf"/>
</dbReference>
<dbReference type="Pfam" id="PF00854">
    <property type="entry name" value="PTR2"/>
    <property type="match status" value="1"/>
</dbReference>
<feature type="transmembrane region" description="Helical" evidence="7">
    <location>
        <begin position="336"/>
        <end position="358"/>
    </location>
</feature>
<feature type="transmembrane region" description="Helical" evidence="7">
    <location>
        <begin position="562"/>
        <end position="581"/>
    </location>
</feature>
<keyword evidence="9" id="KW-1185">Reference proteome</keyword>
<evidence type="ECO:0000256" key="6">
    <source>
        <dbReference type="ARBA" id="ARBA00044504"/>
    </source>
</evidence>
<comment type="similarity">
    <text evidence="2">Belongs to the major facilitator superfamily. Proton-dependent oligopeptide transporter (POT/PTR) (TC 2.A.17) family.</text>
</comment>
<feature type="transmembrane region" description="Helical" evidence="7">
    <location>
        <begin position="685"/>
        <end position="703"/>
    </location>
</feature>
<evidence type="ECO:0000256" key="7">
    <source>
        <dbReference type="SAM" id="Phobius"/>
    </source>
</evidence>
<dbReference type="SUPFAM" id="SSF103473">
    <property type="entry name" value="MFS general substrate transporter"/>
    <property type="match status" value="1"/>
</dbReference>
<evidence type="ECO:0000256" key="5">
    <source>
        <dbReference type="ARBA" id="ARBA00023136"/>
    </source>
</evidence>